<organism evidence="1 2">
    <name type="scientific">Aromia moschata</name>
    <dbReference type="NCBI Taxonomy" id="1265417"/>
    <lineage>
        <taxon>Eukaryota</taxon>
        <taxon>Metazoa</taxon>
        <taxon>Ecdysozoa</taxon>
        <taxon>Arthropoda</taxon>
        <taxon>Hexapoda</taxon>
        <taxon>Insecta</taxon>
        <taxon>Pterygota</taxon>
        <taxon>Neoptera</taxon>
        <taxon>Endopterygota</taxon>
        <taxon>Coleoptera</taxon>
        <taxon>Polyphaga</taxon>
        <taxon>Cucujiformia</taxon>
        <taxon>Chrysomeloidea</taxon>
        <taxon>Cerambycidae</taxon>
        <taxon>Cerambycinae</taxon>
        <taxon>Callichromatini</taxon>
        <taxon>Aromia</taxon>
    </lineage>
</organism>
<comment type="caution">
    <text evidence="1">The sequence shown here is derived from an EMBL/GenBank/DDBJ whole genome shotgun (WGS) entry which is preliminary data.</text>
</comment>
<evidence type="ECO:0000313" key="1">
    <source>
        <dbReference type="EMBL" id="KAJ8942496.1"/>
    </source>
</evidence>
<dbReference type="AlphaFoldDB" id="A0AAV8XUY3"/>
<dbReference type="Proteomes" id="UP001162162">
    <property type="component" value="Unassembled WGS sequence"/>
</dbReference>
<name>A0AAV8XUY3_9CUCU</name>
<proteinExistence type="predicted"/>
<protein>
    <submittedName>
        <fullName evidence="1">Uncharacterized protein</fullName>
    </submittedName>
</protein>
<reference evidence="1" key="1">
    <citation type="journal article" date="2023" name="Insect Mol. Biol.">
        <title>Genome sequencing provides insights into the evolution of gene families encoding plant cell wall-degrading enzymes in longhorned beetles.</title>
        <authorList>
            <person name="Shin N.R."/>
            <person name="Okamura Y."/>
            <person name="Kirsch R."/>
            <person name="Pauchet Y."/>
        </authorList>
    </citation>
    <scope>NUCLEOTIDE SEQUENCE</scope>
    <source>
        <strain evidence="1">AMC_N1</strain>
    </source>
</reference>
<sequence length="64" mass="7791">MIFNPMKNRLLEYESEIKRCTLALLKLILIINYVHVERGKDSDPYFSKLVQYYKRNKSRFRYSG</sequence>
<keyword evidence="2" id="KW-1185">Reference proteome</keyword>
<accession>A0AAV8XUY3</accession>
<gene>
    <name evidence="1" type="ORF">NQ318_017793</name>
</gene>
<evidence type="ECO:0000313" key="2">
    <source>
        <dbReference type="Proteomes" id="UP001162162"/>
    </source>
</evidence>
<dbReference type="EMBL" id="JAPWTK010000324">
    <property type="protein sequence ID" value="KAJ8942496.1"/>
    <property type="molecule type" value="Genomic_DNA"/>
</dbReference>